<dbReference type="eggNOG" id="ENOG5033JX0">
    <property type="taxonomic scope" value="Bacteria"/>
</dbReference>
<dbReference type="BioCyc" id="RSPH349102:G1G8M-2887-MONOMER"/>
<keyword evidence="1" id="KW-1133">Transmembrane helix</keyword>
<name>A4WWC8_CERS5</name>
<organism evidence="2">
    <name type="scientific">Cereibacter sphaeroides (strain ATCC 17025 / ATH 2.4.3)</name>
    <name type="common">Rhodobacter sphaeroides</name>
    <dbReference type="NCBI Taxonomy" id="349102"/>
    <lineage>
        <taxon>Bacteria</taxon>
        <taxon>Pseudomonadati</taxon>
        <taxon>Pseudomonadota</taxon>
        <taxon>Alphaproteobacteria</taxon>
        <taxon>Rhodobacterales</taxon>
        <taxon>Paracoccaceae</taxon>
        <taxon>Cereibacter</taxon>
    </lineage>
</organism>
<dbReference type="AlphaFoldDB" id="A4WWC8"/>
<gene>
    <name evidence="2" type="ordered locus">Rsph17025_2805</name>
</gene>
<feature type="transmembrane region" description="Helical" evidence="1">
    <location>
        <begin position="6"/>
        <end position="25"/>
    </location>
</feature>
<accession>A4WWC8</accession>
<dbReference type="KEGG" id="rsq:Rsph17025_2805"/>
<proteinExistence type="predicted"/>
<keyword evidence="1" id="KW-0472">Membrane</keyword>
<evidence type="ECO:0000256" key="1">
    <source>
        <dbReference type="SAM" id="Phobius"/>
    </source>
</evidence>
<dbReference type="HOGENOM" id="CLU_2344801_0_0_5"/>
<protein>
    <submittedName>
        <fullName evidence="2">Uncharacterized protein</fullName>
    </submittedName>
</protein>
<sequence length="98" mass="10548" precursor="true">MPLPIVPVAAFALRAGAVAGLVWLARRAIVRPGRTDQRAEDALDDLGEGLSLHRPADRASADTRQTNAAGRVRRTLTWSGGGVEIDAAWLGRLRIRKV</sequence>
<evidence type="ECO:0000313" key="2">
    <source>
        <dbReference type="EMBL" id="ABP71692.1"/>
    </source>
</evidence>
<dbReference type="EMBL" id="CP000661">
    <property type="protein sequence ID" value="ABP71692.1"/>
    <property type="molecule type" value="Genomic_DNA"/>
</dbReference>
<dbReference type="STRING" id="349102.Rsph17025_2805"/>
<reference evidence="2" key="1">
    <citation type="submission" date="2007-04" db="EMBL/GenBank/DDBJ databases">
        <title>Complete sequence of chromosome of Rhodobacter sphaeroides ATCC 17025.</title>
        <authorList>
            <consortium name="US DOE Joint Genome Institute"/>
            <person name="Copeland A."/>
            <person name="Lucas S."/>
            <person name="Lapidus A."/>
            <person name="Barry K."/>
            <person name="Detter J.C."/>
            <person name="Glavina del Rio T."/>
            <person name="Hammon N."/>
            <person name="Israni S."/>
            <person name="Dalin E."/>
            <person name="Tice H."/>
            <person name="Pitluck S."/>
            <person name="Chertkov O."/>
            <person name="Brettin T."/>
            <person name="Bruce D."/>
            <person name="Han C."/>
            <person name="Schmutz J."/>
            <person name="Larimer F."/>
            <person name="Land M."/>
            <person name="Hauser L."/>
            <person name="Kyrpides N."/>
            <person name="Kim E."/>
            <person name="Richardson P."/>
            <person name="Mackenzie C."/>
            <person name="Choudhary M."/>
            <person name="Donohue T.J."/>
            <person name="Kaplan S."/>
        </authorList>
    </citation>
    <scope>NUCLEOTIDE SEQUENCE [LARGE SCALE GENOMIC DNA]</scope>
    <source>
        <strain evidence="2">ATCC 17025</strain>
    </source>
</reference>
<keyword evidence="1" id="KW-0812">Transmembrane</keyword>